<dbReference type="PANTHER" id="PTHR11364">
    <property type="entry name" value="THIOSULFATE SULFERTANSFERASE"/>
    <property type="match status" value="1"/>
</dbReference>
<evidence type="ECO:0000256" key="1">
    <source>
        <dbReference type="ARBA" id="ARBA00022679"/>
    </source>
</evidence>
<reference evidence="5" key="1">
    <citation type="submission" date="2022-06" db="EMBL/GenBank/DDBJ databases">
        <title>Genomic Encyclopedia of Archaeal and Bacterial Type Strains, Phase II (KMG-II): from individual species to whole genera.</title>
        <authorList>
            <person name="Goeker M."/>
        </authorList>
    </citation>
    <scope>NUCLEOTIDE SEQUENCE</scope>
    <source>
        <strain evidence="5">DSM 43935</strain>
    </source>
</reference>
<proteinExistence type="predicted"/>
<dbReference type="PANTHER" id="PTHR11364:SF27">
    <property type="entry name" value="SULFURTRANSFERASE"/>
    <property type="match status" value="1"/>
</dbReference>
<gene>
    <name evidence="5" type="ORF">LX83_005264</name>
</gene>
<comment type="caution">
    <text evidence="5">The sequence shown here is derived from an EMBL/GenBank/DDBJ whole genome shotgun (WGS) entry which is preliminary data.</text>
</comment>
<dbReference type="PROSITE" id="PS50206">
    <property type="entry name" value="RHODANESE_3"/>
    <property type="match status" value="2"/>
</dbReference>
<accession>A0AAE3GHN6</accession>
<organism evidence="5 6">
    <name type="scientific">Goodfellowiella coeruleoviolacea</name>
    <dbReference type="NCBI Taxonomy" id="334858"/>
    <lineage>
        <taxon>Bacteria</taxon>
        <taxon>Bacillati</taxon>
        <taxon>Actinomycetota</taxon>
        <taxon>Actinomycetes</taxon>
        <taxon>Pseudonocardiales</taxon>
        <taxon>Pseudonocardiaceae</taxon>
        <taxon>Goodfellowiella</taxon>
    </lineage>
</organism>
<evidence type="ECO:0000313" key="5">
    <source>
        <dbReference type="EMBL" id="MCP2168386.1"/>
    </source>
</evidence>
<dbReference type="AlphaFoldDB" id="A0AAE3GHN6"/>
<sequence>MQSLSSHPLVSTAVLAEALEGPNPPVVLDVRWRLGGPPGRNDYQQAHLPGAVFVDLDRELAGPPGPAGRHPLPDAEDLQRVLRAAGVRAGHPVVAYDDGDGSVAARVWWLLRWGGHRQVAVLDGGYAAWVGQGRPVTDRVPDPVPGDIVLRPGAMPVLDADQAAGLARNGVLLDARAPQRYRGEVEPVDPRAGHIPGAVNAPAAGNVGADGHWLSPARLRDRFTELGVPEQGVAGQDVAEQGGVGLDVAGSGATRPAVGAYCGSGVTASSVVLALEVAGLTTAEHPAALYAGSWSNWSADPDRPAATGPEPDGDQEPDGDPTRGC</sequence>
<evidence type="ECO:0000256" key="2">
    <source>
        <dbReference type="ARBA" id="ARBA00022737"/>
    </source>
</evidence>
<dbReference type="CDD" id="cd01448">
    <property type="entry name" value="TST_Repeat_1"/>
    <property type="match status" value="1"/>
</dbReference>
<evidence type="ECO:0000256" key="3">
    <source>
        <dbReference type="SAM" id="MobiDB-lite"/>
    </source>
</evidence>
<evidence type="ECO:0000259" key="4">
    <source>
        <dbReference type="PROSITE" id="PS50206"/>
    </source>
</evidence>
<dbReference type="InterPro" id="IPR001763">
    <property type="entry name" value="Rhodanese-like_dom"/>
</dbReference>
<dbReference type="SMART" id="SM00450">
    <property type="entry name" value="RHOD"/>
    <property type="match status" value="2"/>
</dbReference>
<keyword evidence="6" id="KW-1185">Reference proteome</keyword>
<dbReference type="EMBL" id="JAMTCK010000013">
    <property type="protein sequence ID" value="MCP2168386.1"/>
    <property type="molecule type" value="Genomic_DNA"/>
</dbReference>
<dbReference type="GO" id="GO:0004792">
    <property type="term" value="F:thiosulfate-cyanide sulfurtransferase activity"/>
    <property type="evidence" value="ECO:0007669"/>
    <property type="project" value="InterPro"/>
</dbReference>
<dbReference type="PROSITE" id="PS00380">
    <property type="entry name" value="RHODANESE_1"/>
    <property type="match status" value="1"/>
</dbReference>
<dbReference type="Pfam" id="PF00581">
    <property type="entry name" value="Rhodanese"/>
    <property type="match status" value="2"/>
</dbReference>
<dbReference type="InterPro" id="IPR036873">
    <property type="entry name" value="Rhodanese-like_dom_sf"/>
</dbReference>
<dbReference type="Proteomes" id="UP001206128">
    <property type="component" value="Unassembled WGS sequence"/>
</dbReference>
<feature type="domain" description="Rhodanese" evidence="4">
    <location>
        <begin position="21"/>
        <end position="138"/>
    </location>
</feature>
<dbReference type="Gene3D" id="3.40.250.10">
    <property type="entry name" value="Rhodanese-like domain"/>
    <property type="match status" value="2"/>
</dbReference>
<feature type="domain" description="Rhodanese" evidence="4">
    <location>
        <begin position="166"/>
        <end position="306"/>
    </location>
</feature>
<protein>
    <submittedName>
        <fullName evidence="5">Thiosulfate/3-mercaptopyruvate sulfurtransferase</fullName>
    </submittedName>
</protein>
<name>A0AAE3GHN6_9PSEU</name>
<keyword evidence="2" id="KW-0677">Repeat</keyword>
<dbReference type="CDD" id="cd01449">
    <property type="entry name" value="TST_Repeat_2"/>
    <property type="match status" value="1"/>
</dbReference>
<dbReference type="InterPro" id="IPR001307">
    <property type="entry name" value="Thiosulphate_STrfase_CS"/>
</dbReference>
<dbReference type="SUPFAM" id="SSF52821">
    <property type="entry name" value="Rhodanese/Cell cycle control phosphatase"/>
    <property type="match status" value="2"/>
</dbReference>
<feature type="region of interest" description="Disordered" evidence="3">
    <location>
        <begin position="293"/>
        <end position="325"/>
    </location>
</feature>
<dbReference type="InterPro" id="IPR045078">
    <property type="entry name" value="TST/MPST-like"/>
</dbReference>
<dbReference type="RefSeq" id="WP_253776175.1">
    <property type="nucleotide sequence ID" value="NZ_JAMTCK010000013.1"/>
</dbReference>
<keyword evidence="1" id="KW-0808">Transferase</keyword>
<evidence type="ECO:0000313" key="6">
    <source>
        <dbReference type="Proteomes" id="UP001206128"/>
    </source>
</evidence>